<dbReference type="Pfam" id="PF00890">
    <property type="entry name" value="FAD_binding_2"/>
    <property type="match status" value="1"/>
</dbReference>
<organism evidence="5 6">
    <name type="scientific">Selenomonas ruminantium</name>
    <dbReference type="NCBI Taxonomy" id="971"/>
    <lineage>
        <taxon>Bacteria</taxon>
        <taxon>Bacillati</taxon>
        <taxon>Bacillota</taxon>
        <taxon>Negativicutes</taxon>
        <taxon>Selenomonadales</taxon>
        <taxon>Selenomonadaceae</taxon>
        <taxon>Selenomonas</taxon>
    </lineage>
</organism>
<keyword evidence="2" id="KW-0288">FMN</keyword>
<dbReference type="SUPFAM" id="SSF51905">
    <property type="entry name" value="FAD/NAD(P)-binding domain"/>
    <property type="match status" value="1"/>
</dbReference>
<reference evidence="5 6" key="1">
    <citation type="submission" date="2016-11" db="EMBL/GenBank/DDBJ databases">
        <authorList>
            <person name="Jaros S."/>
            <person name="Januszkiewicz K."/>
            <person name="Wedrychowicz H."/>
        </authorList>
    </citation>
    <scope>NUCLEOTIDE SEQUENCE [LARGE SCALE GENOMIC DNA]</scope>
    <source>
        <strain evidence="5 6">HD4</strain>
    </source>
</reference>
<evidence type="ECO:0000256" key="2">
    <source>
        <dbReference type="ARBA" id="ARBA00022643"/>
    </source>
</evidence>
<dbReference type="InterPro" id="IPR009158">
    <property type="entry name" value="G3P_DH_GlpB_su"/>
</dbReference>
<dbReference type="GO" id="GO:0009331">
    <property type="term" value="C:glycerol-3-phosphate dehydrogenase (FAD) complex"/>
    <property type="evidence" value="ECO:0007669"/>
    <property type="project" value="InterPro"/>
</dbReference>
<dbReference type="InterPro" id="IPR036188">
    <property type="entry name" value="FAD/NAD-bd_sf"/>
</dbReference>
<gene>
    <name evidence="5" type="ORF">SAMN05216582_10532</name>
</gene>
<feature type="domain" description="FAD-dependent oxidoreductase 2 FAD-binding" evidence="4">
    <location>
        <begin position="5"/>
        <end position="403"/>
    </location>
</feature>
<keyword evidence="1" id="KW-0285">Flavoprotein</keyword>
<dbReference type="GO" id="GO:0004368">
    <property type="term" value="F:glycerol-3-phosphate dehydrogenase (quinone) activity"/>
    <property type="evidence" value="ECO:0007669"/>
    <property type="project" value="InterPro"/>
</dbReference>
<dbReference type="EMBL" id="FRBC01000005">
    <property type="protein sequence ID" value="SHK47341.1"/>
    <property type="molecule type" value="Genomic_DNA"/>
</dbReference>
<evidence type="ECO:0000313" key="5">
    <source>
        <dbReference type="EMBL" id="SHK47341.1"/>
    </source>
</evidence>
<dbReference type="PIRSF" id="PIRSF000141">
    <property type="entry name" value="Anaerobic_G3P_dh"/>
    <property type="match status" value="1"/>
</dbReference>
<dbReference type="RefSeq" id="WP_073088455.1">
    <property type="nucleotide sequence ID" value="NZ_FRBC01000005.1"/>
</dbReference>
<proteinExistence type="predicted"/>
<evidence type="ECO:0000259" key="4">
    <source>
        <dbReference type="Pfam" id="PF00890"/>
    </source>
</evidence>
<dbReference type="AlphaFoldDB" id="A0A1M6SRJ5"/>
<dbReference type="InterPro" id="IPR003953">
    <property type="entry name" value="FAD-dep_OxRdtase_2_FAD-bd"/>
</dbReference>
<keyword evidence="3" id="KW-0560">Oxidoreductase</keyword>
<dbReference type="NCBIfam" id="TIGR03378">
    <property type="entry name" value="glycerol3P_GlpB"/>
    <property type="match status" value="1"/>
</dbReference>
<protein>
    <submittedName>
        <fullName evidence="5">Glycerol 3-phosphate dehydrogenase (Quinone) subunit B</fullName>
    </submittedName>
</protein>
<accession>A0A1M6SRJ5</accession>
<dbReference type="OrthoDB" id="140595at2"/>
<sequence>MKHADTLVIGSGFAGLMAALVSANQRKKVTLLTCGSGSLSLNSGVIDVLGYDEKHHYVQCPRQALASLPAEHPYSKIGLETVEKAVDYFLDFTRDYGFPYRGSLDHQLLVPTAVGTMKPTCLAPHCLDGTSLHGEEHIVIVGIKGLKDFYGNILQDNLQQSLKGETKFPIVEVDTPLLGGRDITTLDVARWLDTNEGRESLVKQLKPYVQADSTVFLLPQVLGTKGQECAAYLHEKLGAEILETTCLPPSVNGLRLQAMLKQALRDLKVEIVEDTKVLRAVSEGRKVTGVVAKASVREKTYYADKFILATGGLYSGGITVREFEKPQEMVFDLPVYSESSEEKWSNEELFSDKPQGFAKTGVRTDDDLRPVDEKDQLVYENVYVVGNSLGGYDFCFEHSGNGVALASAYKAALM</sequence>
<evidence type="ECO:0000256" key="3">
    <source>
        <dbReference type="ARBA" id="ARBA00023002"/>
    </source>
</evidence>
<dbReference type="Gene3D" id="3.50.50.60">
    <property type="entry name" value="FAD/NAD(P)-binding domain"/>
    <property type="match status" value="2"/>
</dbReference>
<evidence type="ECO:0000313" key="6">
    <source>
        <dbReference type="Proteomes" id="UP000184263"/>
    </source>
</evidence>
<evidence type="ECO:0000256" key="1">
    <source>
        <dbReference type="ARBA" id="ARBA00022630"/>
    </source>
</evidence>
<dbReference type="Proteomes" id="UP000184263">
    <property type="component" value="Unassembled WGS sequence"/>
</dbReference>
<name>A0A1M6SRJ5_SELRU</name>